<dbReference type="AlphaFoldDB" id="A0A101INH9"/>
<evidence type="ECO:0000313" key="2">
    <source>
        <dbReference type="EMBL" id="KUK98476.1"/>
    </source>
</evidence>
<dbReference type="PATRIC" id="fig|2198.3.peg.162"/>
<organism evidence="2 3">
    <name type="scientific">Methanoculleus marisnigri</name>
    <dbReference type="NCBI Taxonomy" id="2198"/>
    <lineage>
        <taxon>Archaea</taxon>
        <taxon>Methanobacteriati</taxon>
        <taxon>Methanobacteriota</taxon>
        <taxon>Stenosarchaea group</taxon>
        <taxon>Methanomicrobia</taxon>
        <taxon>Methanomicrobiales</taxon>
        <taxon>Methanomicrobiaceae</taxon>
        <taxon>Methanoculleus</taxon>
    </lineage>
</organism>
<feature type="compositionally biased region" description="Polar residues" evidence="1">
    <location>
        <begin position="160"/>
        <end position="179"/>
    </location>
</feature>
<feature type="compositionally biased region" description="Low complexity" evidence="1">
    <location>
        <begin position="144"/>
        <end position="159"/>
    </location>
</feature>
<dbReference type="Proteomes" id="UP000054598">
    <property type="component" value="Unassembled WGS sequence"/>
</dbReference>
<feature type="compositionally biased region" description="Gly residues" evidence="1">
    <location>
        <begin position="134"/>
        <end position="143"/>
    </location>
</feature>
<accession>A0A101INH9</accession>
<reference evidence="3" key="1">
    <citation type="journal article" date="2015" name="MBio">
        <title>Genome-Resolved Metagenomic Analysis Reveals Roles for Candidate Phyla and Other Microbial Community Members in Biogeochemical Transformations in Oil Reservoirs.</title>
        <authorList>
            <person name="Hu P."/>
            <person name="Tom L."/>
            <person name="Singh A."/>
            <person name="Thomas B.C."/>
            <person name="Baker B.J."/>
            <person name="Piceno Y.M."/>
            <person name="Andersen G.L."/>
            <person name="Banfield J.F."/>
        </authorList>
    </citation>
    <scope>NUCLEOTIDE SEQUENCE [LARGE SCALE GENOMIC DNA]</scope>
</reference>
<proteinExistence type="predicted"/>
<sequence length="230" mass="23242">MKTVKLKYGMTLVLLLGLAITVSAADVVPPTFPHDFWGSVTIGGAPAPAGTTITALIGETTYGSIATTKAGEYGSSSRHEGNRLIVSATEDQAGETITFLVDGRTAQETAPFTPDSTTRLDLSVAGESTPTPPGSGGNGGGSQGSTSTPAPTQSTPVTSVGQASLPLSETGEVSETVTVRTGDGVGSVTIGEGTLARDENGDPLGEVTIERAAAIRSRRKSGTRSAIRPP</sequence>
<feature type="region of interest" description="Disordered" evidence="1">
    <location>
        <begin position="100"/>
        <end position="206"/>
    </location>
</feature>
<dbReference type="EMBL" id="LGHE01000326">
    <property type="protein sequence ID" value="KUK98476.1"/>
    <property type="molecule type" value="Genomic_DNA"/>
</dbReference>
<comment type="caution">
    <text evidence="2">The sequence shown here is derived from an EMBL/GenBank/DDBJ whole genome shotgun (WGS) entry which is preliminary data.</text>
</comment>
<evidence type="ECO:0000256" key="1">
    <source>
        <dbReference type="SAM" id="MobiDB-lite"/>
    </source>
</evidence>
<gene>
    <name evidence="2" type="ORF">XE10_2046</name>
</gene>
<protein>
    <submittedName>
        <fullName evidence="2">PKD domain-containing protein</fullName>
    </submittedName>
</protein>
<evidence type="ECO:0000313" key="3">
    <source>
        <dbReference type="Proteomes" id="UP000054598"/>
    </source>
</evidence>
<name>A0A101INH9_9EURY</name>
<feature type="compositionally biased region" description="Polar residues" evidence="1">
    <location>
        <begin position="106"/>
        <end position="120"/>
    </location>
</feature>